<comment type="catalytic activity">
    <reaction evidence="1">
        <text>Hydrolyzes the link between N-acetylmuramoyl residues and L-amino acid residues in certain cell-wall glycopeptides.</text>
        <dbReference type="EC" id="3.5.1.28"/>
    </reaction>
</comment>
<dbReference type="GO" id="GO:0008745">
    <property type="term" value="F:N-acetylmuramoyl-L-alanine amidase activity"/>
    <property type="evidence" value="ECO:0007669"/>
    <property type="project" value="UniProtKB-EC"/>
</dbReference>
<keyword evidence="3 7" id="KW-0378">Hydrolase</keyword>
<sequence>MGLRFERSIACALVLGVASIFLSAAASAAPQASPANQAAPAQSAPHPDQKRTRFIIALERRSTYQVFSLANPNRVVVELPAVGLRLPPLPKNGPVGLVSGFRGGRSGPKKSKVIIRVTEPVFVETAKLEMKDGKEPQLVLDIVSLASAPVTPVHTASAAPAPKPEPDFDKPFGLGASDLLPRPPQPAQRPDAIEKRTAKQLIVIDPGHGGHDSGAQKNGVVEKDVVLAFSHTLRKKLEESGRYRVLMTRETDEFIPLGDRTAFAEQHNASLFIAVHADYARSSARGATIYSLRPSVAERLKSSARARASDIDIPESKFAAIDARDSDIVKRMLADRATAAVEVTHHRTDLFSRSVVEYMGDSTNLRSNPHKTAAFKVLKSALVPSVLIELAYVTNKSDAKLLMSESWRRKVSDSIAEAVDNYFALSIAKIPM</sequence>
<feature type="signal peptide" evidence="5">
    <location>
        <begin position="1"/>
        <end position="28"/>
    </location>
</feature>
<name>A0A0D6JAM9_9HYPH</name>
<reference evidence="8" key="1">
    <citation type="submission" date="2015-02" db="EMBL/GenBank/DDBJ databases">
        <authorList>
            <person name="Chooi Y.-H."/>
        </authorList>
    </citation>
    <scope>NUCLEOTIDE SEQUENCE [LARGE SCALE GENOMIC DNA]</scope>
    <source>
        <strain evidence="8">strain Y</strain>
    </source>
</reference>
<dbReference type="Proteomes" id="UP000033187">
    <property type="component" value="Chromosome 1"/>
</dbReference>
<evidence type="ECO:0000313" key="7">
    <source>
        <dbReference type="EMBL" id="CPR14799.1"/>
    </source>
</evidence>
<evidence type="ECO:0000256" key="5">
    <source>
        <dbReference type="SAM" id="SignalP"/>
    </source>
</evidence>
<proteinExistence type="predicted"/>
<organism evidence="7 8">
    <name type="scientific">Candidatus Filomicrobium marinum</name>
    <dbReference type="NCBI Taxonomy" id="1608628"/>
    <lineage>
        <taxon>Bacteria</taxon>
        <taxon>Pseudomonadati</taxon>
        <taxon>Pseudomonadota</taxon>
        <taxon>Alphaproteobacteria</taxon>
        <taxon>Hyphomicrobiales</taxon>
        <taxon>Hyphomicrobiaceae</taxon>
        <taxon>Filomicrobium</taxon>
    </lineage>
</organism>
<gene>
    <name evidence="7" type="ORF">YBN1229_v1_0074</name>
</gene>
<evidence type="ECO:0000313" key="8">
    <source>
        <dbReference type="Proteomes" id="UP000033187"/>
    </source>
</evidence>
<keyword evidence="8" id="KW-1185">Reference proteome</keyword>
<feature type="region of interest" description="Disordered" evidence="4">
    <location>
        <begin position="154"/>
        <end position="191"/>
    </location>
</feature>
<evidence type="ECO:0000259" key="6">
    <source>
        <dbReference type="SMART" id="SM00646"/>
    </source>
</evidence>
<dbReference type="Gene3D" id="3.40.630.40">
    <property type="entry name" value="Zn-dependent exopeptidases"/>
    <property type="match status" value="1"/>
</dbReference>
<dbReference type="InterPro" id="IPR050695">
    <property type="entry name" value="N-acetylmuramoyl_amidase_3"/>
</dbReference>
<dbReference type="GO" id="GO:0030288">
    <property type="term" value="C:outer membrane-bounded periplasmic space"/>
    <property type="evidence" value="ECO:0007669"/>
    <property type="project" value="TreeGrafter"/>
</dbReference>
<dbReference type="KEGG" id="fiy:BN1229_v1_0074"/>
<dbReference type="SUPFAM" id="SSF53187">
    <property type="entry name" value="Zn-dependent exopeptidases"/>
    <property type="match status" value="1"/>
</dbReference>
<dbReference type="RefSeq" id="WP_052743575.1">
    <property type="nucleotide sequence ID" value="NZ_LN829118.1"/>
</dbReference>
<feature type="domain" description="MurNAc-LAA" evidence="6">
    <location>
        <begin position="261"/>
        <end position="420"/>
    </location>
</feature>
<dbReference type="GO" id="GO:0009253">
    <property type="term" value="P:peptidoglycan catabolic process"/>
    <property type="evidence" value="ECO:0007669"/>
    <property type="project" value="InterPro"/>
</dbReference>
<accession>A0A0D6JAM9</accession>
<dbReference type="KEGG" id="fil:BN1229_v1_0072"/>
<protein>
    <recommendedName>
        <fullName evidence="2">N-acetylmuramoyl-L-alanine amidase</fullName>
        <ecNumber evidence="2">3.5.1.28</ecNumber>
    </recommendedName>
</protein>
<dbReference type="Gene3D" id="2.60.40.3500">
    <property type="match status" value="1"/>
</dbReference>
<evidence type="ECO:0000256" key="1">
    <source>
        <dbReference type="ARBA" id="ARBA00001561"/>
    </source>
</evidence>
<dbReference type="Pfam" id="PF11741">
    <property type="entry name" value="AMIN"/>
    <property type="match status" value="1"/>
</dbReference>
<dbReference type="InterPro" id="IPR002508">
    <property type="entry name" value="MurNAc-LAA_cat"/>
</dbReference>
<evidence type="ECO:0000256" key="3">
    <source>
        <dbReference type="ARBA" id="ARBA00022801"/>
    </source>
</evidence>
<dbReference type="EMBL" id="LN829119">
    <property type="protein sequence ID" value="CPR14799.1"/>
    <property type="molecule type" value="Genomic_DNA"/>
</dbReference>
<feature type="chain" id="PRO_5002306265" description="N-acetylmuramoyl-L-alanine amidase" evidence="5">
    <location>
        <begin position="29"/>
        <end position="432"/>
    </location>
</feature>
<evidence type="ECO:0000256" key="2">
    <source>
        <dbReference type="ARBA" id="ARBA00011901"/>
    </source>
</evidence>
<dbReference type="PANTHER" id="PTHR30404:SF0">
    <property type="entry name" value="N-ACETYLMURAMOYL-L-ALANINE AMIDASE AMIC"/>
    <property type="match status" value="1"/>
</dbReference>
<dbReference type="CDD" id="cd02696">
    <property type="entry name" value="MurNAc-LAA"/>
    <property type="match status" value="1"/>
</dbReference>
<keyword evidence="5" id="KW-0732">Signal</keyword>
<dbReference type="Pfam" id="PF01520">
    <property type="entry name" value="Amidase_3"/>
    <property type="match status" value="1"/>
</dbReference>
<dbReference type="AlphaFoldDB" id="A0A0D6JAM9"/>
<dbReference type="SMART" id="SM00646">
    <property type="entry name" value="Ami_3"/>
    <property type="match status" value="1"/>
</dbReference>
<dbReference type="PANTHER" id="PTHR30404">
    <property type="entry name" value="N-ACETYLMURAMOYL-L-ALANINE AMIDASE"/>
    <property type="match status" value="1"/>
</dbReference>
<evidence type="ECO:0000256" key="4">
    <source>
        <dbReference type="SAM" id="MobiDB-lite"/>
    </source>
</evidence>
<dbReference type="InterPro" id="IPR021731">
    <property type="entry name" value="AMIN_dom"/>
</dbReference>
<dbReference type="EC" id="3.5.1.28" evidence="2"/>